<name>A0AAV6YPK6_ENGPU</name>
<dbReference type="EMBL" id="WNYA01028347">
    <property type="protein sequence ID" value="KAG8537640.1"/>
    <property type="molecule type" value="Genomic_DNA"/>
</dbReference>
<proteinExistence type="predicted"/>
<evidence type="ECO:0000313" key="1">
    <source>
        <dbReference type="EMBL" id="KAG8537640.1"/>
    </source>
</evidence>
<comment type="caution">
    <text evidence="1">The sequence shown here is derived from an EMBL/GenBank/DDBJ whole genome shotgun (WGS) entry which is preliminary data.</text>
</comment>
<gene>
    <name evidence="1" type="ORF">GDO81_024173</name>
</gene>
<reference evidence="1" key="1">
    <citation type="thesis" date="2020" institute="ProQuest LLC" country="789 East Eisenhower Parkway, Ann Arbor, MI, USA">
        <title>Comparative Genomics and Chromosome Evolution.</title>
        <authorList>
            <person name="Mudd A.B."/>
        </authorList>
    </citation>
    <scope>NUCLEOTIDE SEQUENCE</scope>
    <source>
        <strain evidence="1">237g6f4</strain>
        <tissue evidence="1">Blood</tissue>
    </source>
</reference>
<sequence>MLLMLQSPSGSIGDSGPRWLSCRPPALIITTSRPSTARIASREGVIACLLLCCCLYKRKCEISPPLCVRGLLLPSQASHITSAGDPTFL</sequence>
<evidence type="ECO:0000313" key="2">
    <source>
        <dbReference type="Proteomes" id="UP000824782"/>
    </source>
</evidence>
<dbReference type="AlphaFoldDB" id="A0AAV6YPK6"/>
<dbReference type="Proteomes" id="UP000824782">
    <property type="component" value="Unassembled WGS sequence"/>
</dbReference>
<keyword evidence="2" id="KW-1185">Reference proteome</keyword>
<protein>
    <submittedName>
        <fullName evidence="1">Uncharacterized protein</fullName>
    </submittedName>
</protein>
<organism evidence="1 2">
    <name type="scientific">Engystomops pustulosus</name>
    <name type="common">Tungara frog</name>
    <name type="synonym">Physalaemus pustulosus</name>
    <dbReference type="NCBI Taxonomy" id="76066"/>
    <lineage>
        <taxon>Eukaryota</taxon>
        <taxon>Metazoa</taxon>
        <taxon>Chordata</taxon>
        <taxon>Craniata</taxon>
        <taxon>Vertebrata</taxon>
        <taxon>Euteleostomi</taxon>
        <taxon>Amphibia</taxon>
        <taxon>Batrachia</taxon>
        <taxon>Anura</taxon>
        <taxon>Neobatrachia</taxon>
        <taxon>Hyloidea</taxon>
        <taxon>Leptodactylidae</taxon>
        <taxon>Leiuperinae</taxon>
        <taxon>Engystomops</taxon>
    </lineage>
</organism>
<accession>A0AAV6YPK6</accession>